<dbReference type="GO" id="GO:0005737">
    <property type="term" value="C:cytoplasm"/>
    <property type="evidence" value="ECO:0007669"/>
    <property type="project" value="UniProtKB-SubCell"/>
</dbReference>
<dbReference type="InterPro" id="IPR035911">
    <property type="entry name" value="MurE/MurF_N"/>
</dbReference>
<keyword evidence="7 10" id="KW-0573">Peptidoglycan synthesis</keyword>
<evidence type="ECO:0000256" key="1">
    <source>
        <dbReference type="ARBA" id="ARBA00022490"/>
    </source>
</evidence>
<dbReference type="SUPFAM" id="SSF63418">
    <property type="entry name" value="MurE/MurF N-terminal domain"/>
    <property type="match status" value="1"/>
</dbReference>
<dbReference type="Pfam" id="PF08245">
    <property type="entry name" value="Mur_ligase_M"/>
    <property type="match status" value="1"/>
</dbReference>
<dbReference type="Gene3D" id="3.40.1190.10">
    <property type="entry name" value="Mur-like, catalytic domain"/>
    <property type="match status" value="1"/>
</dbReference>
<proteinExistence type="inferred from homology"/>
<dbReference type="GO" id="GO:0047480">
    <property type="term" value="F:UDP-N-acetylmuramoyl-tripeptide-D-alanyl-D-alanine ligase activity"/>
    <property type="evidence" value="ECO:0007669"/>
    <property type="project" value="UniProtKB-UniRule"/>
</dbReference>
<dbReference type="PANTHER" id="PTHR43024:SF1">
    <property type="entry name" value="UDP-N-ACETYLMURAMOYL-TRIPEPTIDE--D-ALANYL-D-ALANINE LIGASE"/>
    <property type="match status" value="1"/>
</dbReference>
<evidence type="ECO:0000259" key="12">
    <source>
        <dbReference type="Pfam" id="PF01225"/>
    </source>
</evidence>
<name>A0A921DRR7_9BACT</name>
<evidence type="ECO:0000256" key="5">
    <source>
        <dbReference type="ARBA" id="ARBA00022840"/>
    </source>
</evidence>
<dbReference type="GO" id="GO:0008360">
    <property type="term" value="P:regulation of cell shape"/>
    <property type="evidence" value="ECO:0007669"/>
    <property type="project" value="UniProtKB-KW"/>
</dbReference>
<dbReference type="HAMAP" id="MF_02019">
    <property type="entry name" value="MurF"/>
    <property type="match status" value="1"/>
</dbReference>
<evidence type="ECO:0000256" key="2">
    <source>
        <dbReference type="ARBA" id="ARBA00022598"/>
    </source>
</evidence>
<evidence type="ECO:0000256" key="6">
    <source>
        <dbReference type="ARBA" id="ARBA00022960"/>
    </source>
</evidence>
<reference evidence="15" key="2">
    <citation type="submission" date="2021-09" db="EMBL/GenBank/DDBJ databases">
        <authorList>
            <person name="Gilroy R."/>
        </authorList>
    </citation>
    <scope>NUCLEOTIDE SEQUENCE</scope>
    <source>
        <strain evidence="15">ChiGjej2B2-19336</strain>
    </source>
</reference>
<keyword evidence="8 10" id="KW-0131">Cell cycle</keyword>
<keyword evidence="3 10" id="KW-0132">Cell division</keyword>
<comment type="similarity">
    <text evidence="10">Belongs to the MurCDEF family. MurF subfamily.</text>
</comment>
<dbReference type="RefSeq" id="WP_304120478.1">
    <property type="nucleotide sequence ID" value="NZ_DYZA01000024.1"/>
</dbReference>
<evidence type="ECO:0000259" key="13">
    <source>
        <dbReference type="Pfam" id="PF02875"/>
    </source>
</evidence>
<keyword evidence="4 10" id="KW-0547">Nucleotide-binding</keyword>
<dbReference type="Proteomes" id="UP000698963">
    <property type="component" value="Unassembled WGS sequence"/>
</dbReference>
<protein>
    <recommendedName>
        <fullName evidence="10 11">UDP-N-acetylmuramoyl-tripeptide--D-alanyl-D-alanine ligase</fullName>
        <ecNumber evidence="10 11">6.3.2.10</ecNumber>
    </recommendedName>
    <alternativeName>
        <fullName evidence="10">D-alanyl-D-alanine-adding enzyme</fullName>
    </alternativeName>
</protein>
<evidence type="ECO:0000256" key="3">
    <source>
        <dbReference type="ARBA" id="ARBA00022618"/>
    </source>
</evidence>
<evidence type="ECO:0000313" key="16">
    <source>
        <dbReference type="Proteomes" id="UP000698963"/>
    </source>
</evidence>
<dbReference type="InterPro" id="IPR036565">
    <property type="entry name" value="Mur-like_cat_sf"/>
</dbReference>
<evidence type="ECO:0000256" key="10">
    <source>
        <dbReference type="HAMAP-Rule" id="MF_02019"/>
    </source>
</evidence>
<dbReference type="InterPro" id="IPR036615">
    <property type="entry name" value="Mur_ligase_C_dom_sf"/>
</dbReference>
<feature type="domain" description="Mur ligase central" evidence="14">
    <location>
        <begin position="106"/>
        <end position="293"/>
    </location>
</feature>
<comment type="function">
    <text evidence="10 11">Involved in cell wall formation. Catalyzes the final step in the synthesis of UDP-N-acetylmuramoyl-pentapeptide, the precursor of murein.</text>
</comment>
<dbReference type="Gene3D" id="3.40.1390.10">
    <property type="entry name" value="MurE/MurF, N-terminal domain"/>
    <property type="match status" value="1"/>
</dbReference>
<evidence type="ECO:0000256" key="7">
    <source>
        <dbReference type="ARBA" id="ARBA00022984"/>
    </source>
</evidence>
<dbReference type="PANTHER" id="PTHR43024">
    <property type="entry name" value="UDP-N-ACETYLMURAMOYL-TRIPEPTIDE--D-ALANYL-D-ALANINE LIGASE"/>
    <property type="match status" value="1"/>
</dbReference>
<keyword evidence="2 10" id="KW-0436">Ligase</keyword>
<keyword evidence="6 10" id="KW-0133">Cell shape</keyword>
<evidence type="ECO:0000256" key="8">
    <source>
        <dbReference type="ARBA" id="ARBA00023306"/>
    </source>
</evidence>
<dbReference type="EC" id="6.3.2.10" evidence="10 11"/>
<dbReference type="InterPro" id="IPR013221">
    <property type="entry name" value="Mur_ligase_cen"/>
</dbReference>
<dbReference type="InterPro" id="IPR004101">
    <property type="entry name" value="Mur_ligase_C"/>
</dbReference>
<dbReference type="InterPro" id="IPR000713">
    <property type="entry name" value="Mur_ligase_N"/>
</dbReference>
<comment type="catalytic activity">
    <reaction evidence="10 11">
        <text>D-alanyl-D-alanine + UDP-N-acetyl-alpha-D-muramoyl-L-alanyl-gamma-D-glutamyl-meso-2,6-diaminopimelate + ATP = UDP-N-acetyl-alpha-D-muramoyl-L-alanyl-gamma-D-glutamyl-meso-2,6-diaminopimeloyl-D-alanyl-D-alanine + ADP + phosphate + H(+)</text>
        <dbReference type="Rhea" id="RHEA:28374"/>
        <dbReference type="ChEBI" id="CHEBI:15378"/>
        <dbReference type="ChEBI" id="CHEBI:30616"/>
        <dbReference type="ChEBI" id="CHEBI:43474"/>
        <dbReference type="ChEBI" id="CHEBI:57822"/>
        <dbReference type="ChEBI" id="CHEBI:61386"/>
        <dbReference type="ChEBI" id="CHEBI:83905"/>
        <dbReference type="ChEBI" id="CHEBI:456216"/>
        <dbReference type="EC" id="6.3.2.10"/>
    </reaction>
</comment>
<evidence type="ECO:0000259" key="14">
    <source>
        <dbReference type="Pfam" id="PF08245"/>
    </source>
</evidence>
<dbReference type="InterPro" id="IPR051046">
    <property type="entry name" value="MurCDEF_CellWall_CoF430Synth"/>
</dbReference>
<dbReference type="InterPro" id="IPR005863">
    <property type="entry name" value="UDP-N-AcMur_synth"/>
</dbReference>
<feature type="domain" description="Mur ligase C-terminal" evidence="13">
    <location>
        <begin position="316"/>
        <end position="403"/>
    </location>
</feature>
<keyword evidence="5 10" id="KW-0067">ATP-binding</keyword>
<comment type="subcellular location">
    <subcellularLocation>
        <location evidence="10 11">Cytoplasm</location>
    </subcellularLocation>
</comment>
<dbReference type="SUPFAM" id="SSF53244">
    <property type="entry name" value="MurD-like peptide ligases, peptide-binding domain"/>
    <property type="match status" value="1"/>
</dbReference>
<sequence length="464" mass="49303">MTLEQAARHAKATVLYPSSVTITGACTDNRRVAPGDIFVAIPGEKADGHDFAASAVKAGAAAVLAERDPFRGEPLAPVLLAENSVAALGRMARAWRKNFGGRVAGITGTAGKTTTKELLANILAVHGKTAKNRMNLNSQIGMPVSMLSADGDEKFWVMEAGISRPDDMDELGPILEPDLAVILNVGPGHALGLGDKGTAYYKSRLLAHLAPGGRALVSADYGDLAKEALALRPDTIFFSITGKDVPYRARYLGLDETGRGNYGLWLDGEELTVQSALSGPYAAENIIAAAAAARLFGLSAEEIKKGVADAPFPAQRFARHELPGWTLIDDTYNANPLSARRMLEAAAELAQGKDLVCVMGAMGELGSVAEEEHRALGRELAGTGCRAVFWLGAHAAEVEEGLKSLSFAGFFAALSGPEDFLPAFGHWEKSRAAQRPGLVIFKGSRVNRMERLVTLFMEQKNHAL</sequence>
<reference evidence="15" key="1">
    <citation type="journal article" date="2021" name="PeerJ">
        <title>Extensive microbial diversity within the chicken gut microbiome revealed by metagenomics and culture.</title>
        <authorList>
            <person name="Gilroy R."/>
            <person name="Ravi A."/>
            <person name="Getino M."/>
            <person name="Pursley I."/>
            <person name="Horton D.L."/>
            <person name="Alikhan N.F."/>
            <person name="Baker D."/>
            <person name="Gharbi K."/>
            <person name="Hall N."/>
            <person name="Watson M."/>
            <person name="Adriaenssens E.M."/>
            <person name="Foster-Nyarko E."/>
            <person name="Jarju S."/>
            <person name="Secka A."/>
            <person name="Antonio M."/>
            <person name="Oren A."/>
            <person name="Chaudhuri R.R."/>
            <person name="La Ragione R."/>
            <person name="Hildebrand F."/>
            <person name="Pallen M.J."/>
        </authorList>
    </citation>
    <scope>NUCLEOTIDE SEQUENCE</scope>
    <source>
        <strain evidence="15">ChiGjej2B2-19336</strain>
    </source>
</reference>
<evidence type="ECO:0000256" key="4">
    <source>
        <dbReference type="ARBA" id="ARBA00022741"/>
    </source>
</evidence>
<dbReference type="Gene3D" id="3.90.190.20">
    <property type="entry name" value="Mur ligase, C-terminal domain"/>
    <property type="match status" value="1"/>
</dbReference>
<evidence type="ECO:0000256" key="11">
    <source>
        <dbReference type="RuleBase" id="RU004136"/>
    </source>
</evidence>
<feature type="domain" description="Mur ligase N-terminal catalytic" evidence="12">
    <location>
        <begin position="22"/>
        <end position="69"/>
    </location>
</feature>
<gene>
    <name evidence="10 15" type="primary">murF</name>
    <name evidence="15" type="ORF">K8W16_01310</name>
</gene>
<dbReference type="Pfam" id="PF02875">
    <property type="entry name" value="Mur_ligase_C"/>
    <property type="match status" value="1"/>
</dbReference>
<dbReference type="GO" id="GO:0005524">
    <property type="term" value="F:ATP binding"/>
    <property type="evidence" value="ECO:0007669"/>
    <property type="project" value="UniProtKB-UniRule"/>
</dbReference>
<keyword evidence="9 10" id="KW-0961">Cell wall biogenesis/degradation</keyword>
<dbReference type="EMBL" id="DYZA01000024">
    <property type="protein sequence ID" value="HJD96272.1"/>
    <property type="molecule type" value="Genomic_DNA"/>
</dbReference>
<evidence type="ECO:0000256" key="9">
    <source>
        <dbReference type="ARBA" id="ARBA00023316"/>
    </source>
</evidence>
<feature type="binding site" evidence="10">
    <location>
        <begin position="108"/>
        <end position="114"/>
    </location>
    <ligand>
        <name>ATP</name>
        <dbReference type="ChEBI" id="CHEBI:30616"/>
    </ligand>
</feature>
<dbReference type="GO" id="GO:0009252">
    <property type="term" value="P:peptidoglycan biosynthetic process"/>
    <property type="evidence" value="ECO:0007669"/>
    <property type="project" value="UniProtKB-UniRule"/>
</dbReference>
<evidence type="ECO:0000313" key="15">
    <source>
        <dbReference type="EMBL" id="HJD96272.1"/>
    </source>
</evidence>
<dbReference type="GO" id="GO:0051301">
    <property type="term" value="P:cell division"/>
    <property type="evidence" value="ECO:0007669"/>
    <property type="project" value="UniProtKB-KW"/>
</dbReference>
<dbReference type="GO" id="GO:0071555">
    <property type="term" value="P:cell wall organization"/>
    <property type="evidence" value="ECO:0007669"/>
    <property type="project" value="UniProtKB-KW"/>
</dbReference>
<dbReference type="AlphaFoldDB" id="A0A921DRR7"/>
<accession>A0A921DRR7</accession>
<comment type="caution">
    <text evidence="15">The sequence shown here is derived from an EMBL/GenBank/DDBJ whole genome shotgun (WGS) entry which is preliminary data.</text>
</comment>
<dbReference type="SUPFAM" id="SSF53623">
    <property type="entry name" value="MurD-like peptide ligases, catalytic domain"/>
    <property type="match status" value="1"/>
</dbReference>
<keyword evidence="1 10" id="KW-0963">Cytoplasm</keyword>
<comment type="pathway">
    <text evidence="10 11">Cell wall biogenesis; peptidoglycan biosynthesis.</text>
</comment>
<organism evidence="15 16">
    <name type="scientific">Mailhella massiliensis</name>
    <dbReference type="NCBI Taxonomy" id="1903261"/>
    <lineage>
        <taxon>Bacteria</taxon>
        <taxon>Pseudomonadati</taxon>
        <taxon>Thermodesulfobacteriota</taxon>
        <taxon>Desulfovibrionia</taxon>
        <taxon>Desulfovibrionales</taxon>
        <taxon>Desulfovibrionaceae</taxon>
        <taxon>Mailhella</taxon>
    </lineage>
</organism>
<dbReference type="Pfam" id="PF01225">
    <property type="entry name" value="Mur_ligase"/>
    <property type="match status" value="1"/>
</dbReference>
<dbReference type="NCBIfam" id="TIGR01143">
    <property type="entry name" value="murF"/>
    <property type="match status" value="1"/>
</dbReference>